<dbReference type="InterPro" id="IPR001878">
    <property type="entry name" value="Znf_CCHC"/>
</dbReference>
<dbReference type="EMBL" id="DS178287">
    <property type="protein sequence ID" value="EFP83651.1"/>
    <property type="molecule type" value="Genomic_DNA"/>
</dbReference>
<feature type="domain" description="CCHC-type" evidence="2">
    <location>
        <begin position="130"/>
        <end position="144"/>
    </location>
</feature>
<protein>
    <recommendedName>
        <fullName evidence="2">CCHC-type domain-containing protein</fullName>
    </recommendedName>
</protein>
<dbReference type="InParanoid" id="E3KH76"/>
<dbReference type="HOGENOM" id="CLU_1787769_0_0_1"/>
<dbReference type="GO" id="GO:0008270">
    <property type="term" value="F:zinc ion binding"/>
    <property type="evidence" value="ECO:0007669"/>
    <property type="project" value="UniProtKB-KW"/>
</dbReference>
<dbReference type="AlphaFoldDB" id="E3KH76"/>
<proteinExistence type="predicted"/>
<dbReference type="OrthoDB" id="10358883at2759"/>
<name>E3KH76_PUCGT</name>
<dbReference type="VEuPathDB" id="FungiDB:PGTG_09364"/>
<evidence type="ECO:0000313" key="3">
    <source>
        <dbReference type="EMBL" id="EFP83651.1"/>
    </source>
</evidence>
<accession>E3KH76</accession>
<keyword evidence="1" id="KW-0862">Zinc</keyword>
<organism evidence="3 4">
    <name type="scientific">Puccinia graminis f. sp. tritici (strain CRL 75-36-700-3 / race SCCL)</name>
    <name type="common">Black stem rust fungus</name>
    <dbReference type="NCBI Taxonomy" id="418459"/>
    <lineage>
        <taxon>Eukaryota</taxon>
        <taxon>Fungi</taxon>
        <taxon>Dikarya</taxon>
        <taxon>Basidiomycota</taxon>
        <taxon>Pucciniomycotina</taxon>
        <taxon>Pucciniomycetes</taxon>
        <taxon>Pucciniales</taxon>
        <taxon>Pucciniaceae</taxon>
        <taxon>Puccinia</taxon>
    </lineage>
</organism>
<keyword evidence="1" id="KW-0479">Metal-binding</keyword>
<dbReference type="KEGG" id="pgr:PGTG_09364"/>
<dbReference type="PROSITE" id="PS50158">
    <property type="entry name" value="ZF_CCHC"/>
    <property type="match status" value="1"/>
</dbReference>
<evidence type="ECO:0000259" key="2">
    <source>
        <dbReference type="PROSITE" id="PS50158"/>
    </source>
</evidence>
<gene>
    <name evidence="3" type="ORF">PGTG_09364</name>
</gene>
<reference evidence="4" key="2">
    <citation type="journal article" date="2011" name="Proc. Natl. Acad. Sci. U.S.A.">
        <title>Obligate biotrophy features unraveled by the genomic analysis of rust fungi.</title>
        <authorList>
            <person name="Duplessis S."/>
            <person name="Cuomo C.A."/>
            <person name="Lin Y.-C."/>
            <person name="Aerts A."/>
            <person name="Tisserant E."/>
            <person name="Veneault-Fourrey C."/>
            <person name="Joly D.L."/>
            <person name="Hacquard S."/>
            <person name="Amselem J."/>
            <person name="Cantarel B.L."/>
            <person name="Chiu R."/>
            <person name="Coutinho P.M."/>
            <person name="Feau N."/>
            <person name="Field M."/>
            <person name="Frey P."/>
            <person name="Gelhaye E."/>
            <person name="Goldberg J."/>
            <person name="Grabherr M.G."/>
            <person name="Kodira C.D."/>
            <person name="Kohler A."/>
            <person name="Kuees U."/>
            <person name="Lindquist E.A."/>
            <person name="Lucas S.M."/>
            <person name="Mago R."/>
            <person name="Mauceli E."/>
            <person name="Morin E."/>
            <person name="Murat C."/>
            <person name="Pangilinan J.L."/>
            <person name="Park R."/>
            <person name="Pearson M."/>
            <person name="Quesneville H."/>
            <person name="Rouhier N."/>
            <person name="Sakthikumar S."/>
            <person name="Salamov A.A."/>
            <person name="Schmutz J."/>
            <person name="Selles B."/>
            <person name="Shapiro H."/>
            <person name="Tanguay P."/>
            <person name="Tuskan G.A."/>
            <person name="Henrissat B."/>
            <person name="Van de Peer Y."/>
            <person name="Rouze P."/>
            <person name="Ellis J.G."/>
            <person name="Dodds P.N."/>
            <person name="Schein J.E."/>
            <person name="Zhong S."/>
            <person name="Hamelin R.C."/>
            <person name="Grigoriev I.V."/>
            <person name="Szabo L.J."/>
            <person name="Martin F."/>
        </authorList>
    </citation>
    <scope>NUCLEOTIDE SEQUENCE [LARGE SCALE GENOMIC DNA]</scope>
    <source>
        <strain evidence="4">CRL 75-36-700-3 / race SCCL</strain>
    </source>
</reference>
<dbReference type="Proteomes" id="UP000008783">
    <property type="component" value="Unassembled WGS sequence"/>
</dbReference>
<dbReference type="GO" id="GO:0003676">
    <property type="term" value="F:nucleic acid binding"/>
    <property type="evidence" value="ECO:0007669"/>
    <property type="project" value="InterPro"/>
</dbReference>
<keyword evidence="1" id="KW-0863">Zinc-finger</keyword>
<evidence type="ECO:0000256" key="1">
    <source>
        <dbReference type="PROSITE-ProRule" id="PRU00047"/>
    </source>
</evidence>
<dbReference type="GeneID" id="10532337"/>
<reference key="1">
    <citation type="submission" date="2007-01" db="EMBL/GenBank/DDBJ databases">
        <title>The Genome Sequence of Puccinia graminis f. sp. tritici Strain CRL 75-36-700-3.</title>
        <authorList>
            <consortium name="The Broad Institute Genome Sequencing Platform"/>
            <person name="Birren B."/>
            <person name="Lander E."/>
            <person name="Galagan J."/>
            <person name="Nusbaum C."/>
            <person name="Devon K."/>
            <person name="Cuomo C."/>
            <person name="Jaffe D."/>
            <person name="Butler J."/>
            <person name="Alvarez P."/>
            <person name="Gnerre S."/>
            <person name="Grabherr M."/>
            <person name="Mauceli E."/>
            <person name="Brockman W."/>
            <person name="Young S."/>
            <person name="LaButti K."/>
            <person name="Sykes S."/>
            <person name="DeCaprio D."/>
            <person name="Crawford M."/>
            <person name="Koehrsen M."/>
            <person name="Engels R."/>
            <person name="Montgomery P."/>
            <person name="Pearson M."/>
            <person name="Howarth C."/>
            <person name="Larson L."/>
            <person name="White J."/>
            <person name="Zeng Q."/>
            <person name="Kodira C."/>
            <person name="Yandava C."/>
            <person name="Alvarado L."/>
            <person name="O'Leary S."/>
            <person name="Szabo L."/>
            <person name="Dean R."/>
            <person name="Schein J."/>
        </authorList>
    </citation>
    <scope>NUCLEOTIDE SEQUENCE</scope>
    <source>
        <strain>CRL 75-36-700-3</strain>
    </source>
</reference>
<sequence length="145" mass="15932">MSIFFAQNSFPLSQGSNFKESPRLRFTAVPRLEQTWPTDRYLTHQNALSFTPHITESASSSSLITLHCQPITSAQVPVFKPCHNQSIMKCFVFAVTLCATVMVAASVKPVKVDVGHPVTPGSDAPLEVTCPRCGAEGHSWRTCPW</sequence>
<evidence type="ECO:0000313" key="4">
    <source>
        <dbReference type="Proteomes" id="UP000008783"/>
    </source>
</evidence>
<keyword evidence="4" id="KW-1185">Reference proteome</keyword>
<dbReference type="RefSeq" id="XP_003328070.1">
    <property type="nucleotide sequence ID" value="XM_003328022.1"/>
</dbReference>